<protein>
    <submittedName>
        <fullName evidence="2">Uncharacterized protein</fullName>
    </submittedName>
</protein>
<feature type="chain" id="PRO_5030666260" evidence="1">
    <location>
        <begin position="19"/>
        <end position="412"/>
    </location>
</feature>
<proteinExistence type="predicted"/>
<evidence type="ECO:0000256" key="1">
    <source>
        <dbReference type="SAM" id="SignalP"/>
    </source>
</evidence>
<accession>A0A7S1A8T9</accession>
<reference evidence="2" key="1">
    <citation type="submission" date="2021-01" db="EMBL/GenBank/DDBJ databases">
        <authorList>
            <person name="Corre E."/>
            <person name="Pelletier E."/>
            <person name="Niang G."/>
            <person name="Scheremetjew M."/>
            <person name="Finn R."/>
            <person name="Kale V."/>
            <person name="Holt S."/>
            <person name="Cochrane G."/>
            <person name="Meng A."/>
            <person name="Brown T."/>
            <person name="Cohen L."/>
        </authorList>
    </citation>
    <scope>NUCLEOTIDE SEQUENCE</scope>
</reference>
<gene>
    <name evidence="2" type="ORF">NSCI0253_LOCUS20763</name>
</gene>
<name>A0A7S1A8T9_NOCSC</name>
<keyword evidence="1" id="KW-0732">Signal</keyword>
<sequence length="412" mass="43113">MSAVFHVLSVMLANDVFATSVSLRAGVDLHTRSRVGFSRSWLHSSQQASSQASVFQSATVSGSSSNSPLEIGQILLMSTVDTTTGKGKVMYATVGVQCHEPVVPSTLLDSGLQCPEGLAIQTISDSSFHLYVADPCLGRIKHYLIQRTGDLLESHGSTTITTSEANAVSIDSHTGDLFFTMNGTTSSAVATIKAGTLEMLLEGSCHADSLVAVAQSEVEERAEAYRILRDGAASGVLDEPAVGCEVFFIYDNVGTSRVDQPGTVVVKDNFVYWASSNSTGHTSIVSGSKRPGAPAVGSSFATTSHATHVTQSHGILATNKYIFWTGISDSGYAGIYGVKMQNGGGVIYTKTQALGEAKSMVWDGHNTAFVSVPAYLSGGPGVYSMAVGSIEGSANLKKCVTLTNAAGVSLWK</sequence>
<dbReference type="AlphaFoldDB" id="A0A7S1A8T9"/>
<feature type="signal peptide" evidence="1">
    <location>
        <begin position="1"/>
        <end position="18"/>
    </location>
</feature>
<dbReference type="EMBL" id="HBFQ01029458">
    <property type="protein sequence ID" value="CAD8846413.1"/>
    <property type="molecule type" value="Transcribed_RNA"/>
</dbReference>
<evidence type="ECO:0000313" key="2">
    <source>
        <dbReference type="EMBL" id="CAD8846413.1"/>
    </source>
</evidence>
<organism evidence="2">
    <name type="scientific">Noctiluca scintillans</name>
    <name type="common">Sea sparkle</name>
    <name type="synonym">Red tide dinoflagellate</name>
    <dbReference type="NCBI Taxonomy" id="2966"/>
    <lineage>
        <taxon>Eukaryota</taxon>
        <taxon>Sar</taxon>
        <taxon>Alveolata</taxon>
        <taxon>Dinophyceae</taxon>
        <taxon>Noctilucales</taxon>
        <taxon>Noctilucaceae</taxon>
        <taxon>Noctiluca</taxon>
    </lineage>
</organism>